<reference evidence="1" key="1">
    <citation type="journal article" date="2023" name="Mol. Phylogenet. Evol.">
        <title>Genome-scale phylogeny and comparative genomics of the fungal order Sordariales.</title>
        <authorList>
            <person name="Hensen N."/>
            <person name="Bonometti L."/>
            <person name="Westerberg I."/>
            <person name="Brannstrom I.O."/>
            <person name="Guillou S."/>
            <person name="Cros-Aarteil S."/>
            <person name="Calhoun S."/>
            <person name="Haridas S."/>
            <person name="Kuo A."/>
            <person name="Mondo S."/>
            <person name="Pangilinan J."/>
            <person name="Riley R."/>
            <person name="LaButti K."/>
            <person name="Andreopoulos B."/>
            <person name="Lipzen A."/>
            <person name="Chen C."/>
            <person name="Yan M."/>
            <person name="Daum C."/>
            <person name="Ng V."/>
            <person name="Clum A."/>
            <person name="Steindorff A."/>
            <person name="Ohm R.A."/>
            <person name="Martin F."/>
            <person name="Silar P."/>
            <person name="Natvig D.O."/>
            <person name="Lalanne C."/>
            <person name="Gautier V."/>
            <person name="Ament-Velasquez S.L."/>
            <person name="Kruys A."/>
            <person name="Hutchinson M.I."/>
            <person name="Powell A.J."/>
            <person name="Barry K."/>
            <person name="Miller A.N."/>
            <person name="Grigoriev I.V."/>
            <person name="Debuchy R."/>
            <person name="Gladieux P."/>
            <person name="Hiltunen Thoren M."/>
            <person name="Johannesson H."/>
        </authorList>
    </citation>
    <scope>NUCLEOTIDE SEQUENCE</scope>
    <source>
        <strain evidence="1">PSN243</strain>
    </source>
</reference>
<sequence>MFNTPHELEDNGALDFDWAIVKLEDPRDYLPNAFLDPDDLSNLIFVSGVANHPPAIETPVFVIVDQNRPLKGMLHPGVSMLGGINGRSSSAVWTMTMGENCTLVKGDSGAMVVDATNGALYGHVIGWNPIGEVLERDANDDTVEEGRVSE</sequence>
<dbReference type="EMBL" id="MU865923">
    <property type="protein sequence ID" value="KAK4452585.1"/>
    <property type="molecule type" value="Genomic_DNA"/>
</dbReference>
<gene>
    <name evidence="1" type="ORF">QBC34DRAFT_377082</name>
</gene>
<keyword evidence="2" id="KW-1185">Reference proteome</keyword>
<name>A0AAV9GXZ5_9PEZI</name>
<dbReference type="AlphaFoldDB" id="A0AAV9GXZ5"/>
<proteinExistence type="predicted"/>
<comment type="caution">
    <text evidence="1">The sequence shown here is derived from an EMBL/GenBank/DDBJ whole genome shotgun (WGS) entry which is preliminary data.</text>
</comment>
<accession>A0AAV9GXZ5</accession>
<protein>
    <submittedName>
        <fullName evidence="1">Uncharacterized protein</fullName>
    </submittedName>
</protein>
<evidence type="ECO:0000313" key="1">
    <source>
        <dbReference type="EMBL" id="KAK4452585.1"/>
    </source>
</evidence>
<dbReference type="Proteomes" id="UP001321760">
    <property type="component" value="Unassembled WGS sequence"/>
</dbReference>
<evidence type="ECO:0000313" key="2">
    <source>
        <dbReference type="Proteomes" id="UP001321760"/>
    </source>
</evidence>
<reference evidence="1" key="2">
    <citation type="submission" date="2023-05" db="EMBL/GenBank/DDBJ databases">
        <authorList>
            <consortium name="Lawrence Berkeley National Laboratory"/>
            <person name="Steindorff A."/>
            <person name="Hensen N."/>
            <person name="Bonometti L."/>
            <person name="Westerberg I."/>
            <person name="Brannstrom I.O."/>
            <person name="Guillou S."/>
            <person name="Cros-Aarteil S."/>
            <person name="Calhoun S."/>
            <person name="Haridas S."/>
            <person name="Kuo A."/>
            <person name="Mondo S."/>
            <person name="Pangilinan J."/>
            <person name="Riley R."/>
            <person name="Labutti K."/>
            <person name="Andreopoulos B."/>
            <person name="Lipzen A."/>
            <person name="Chen C."/>
            <person name="Yanf M."/>
            <person name="Daum C."/>
            <person name="Ng V."/>
            <person name="Clum A."/>
            <person name="Ohm R."/>
            <person name="Martin F."/>
            <person name="Silar P."/>
            <person name="Natvig D."/>
            <person name="Lalanne C."/>
            <person name="Gautier V."/>
            <person name="Ament-Velasquez S.L."/>
            <person name="Kruys A."/>
            <person name="Hutchinson M.I."/>
            <person name="Powell A.J."/>
            <person name="Barry K."/>
            <person name="Miller A.N."/>
            <person name="Grigoriev I.V."/>
            <person name="Debuchy R."/>
            <person name="Gladieux P."/>
            <person name="Thoren M.H."/>
            <person name="Johannesson H."/>
        </authorList>
    </citation>
    <scope>NUCLEOTIDE SEQUENCE</scope>
    <source>
        <strain evidence="1">PSN243</strain>
    </source>
</reference>
<organism evidence="1 2">
    <name type="scientific">Podospora aff. communis PSN243</name>
    <dbReference type="NCBI Taxonomy" id="3040156"/>
    <lineage>
        <taxon>Eukaryota</taxon>
        <taxon>Fungi</taxon>
        <taxon>Dikarya</taxon>
        <taxon>Ascomycota</taxon>
        <taxon>Pezizomycotina</taxon>
        <taxon>Sordariomycetes</taxon>
        <taxon>Sordariomycetidae</taxon>
        <taxon>Sordariales</taxon>
        <taxon>Podosporaceae</taxon>
        <taxon>Podospora</taxon>
    </lineage>
</organism>